<gene>
    <name evidence="9" type="ORF">AAW51_4976</name>
</gene>
<sequence length="791" mass="83200">MKKCDNDYDEGERHKGRGRRAGASEVDRQRLARACLFVCACAGLHAAQARESDEVTVGPQARAEGDGTAPLPAGAHRPVRNGFAEHLKPHSALARRTGASTDARPYTPIRAPDDEGQVPEIEMFVGESRVFPAPGVARIAVGNGSILTAAALDQKEVILFANGPGTSSLFVWNVDGRYQRVKVNIVPGDTSRFAREIAAFLTAIPNAKASVVGANIIVEGDDLSDNDLRKIEELAKRYPQIVNFTNRLGWEQMVLMDVKVVEFPSTVLREIGLKWNATGGAAVGGIWAPGRRGHSGPYQIDIHTGEGNAPPITNPDGSGGGVVLPSGLNVLSAINMGLNAQLNLLAQEGKAAVLAEPQLSARNGARANFLAGGEIPYTVYTINGPRVQFKEYGVKLDIEPRVDHRGVIRAQINTEVSSIDQSVSTASGPALLSRKANTEFNVRDGETIVLAGLLQRDTGSDVDKVPLLGDLPILGPLFRSKRFQNRETELVVFVTPTVVSAQSAGLQDRVQRVSDRLEERMGPPPHLTEPLQPGAQYQQPNTTPAPAVAQPPATAGVDAPAAGRLPVSFSAPVQPATAPTPADAPVARPPAAASAAPLPGGSALRVVVDAMALRAEPHSRAPALLQLGIGSTVLMGGALPHADGTAVWRHVLVGSVSGWVPSTAVRPARGSLTIAAAPGGAARQDQAGRLAALPSGRASAPESLPPAPRDVPAASRYRVTLERLALRVAPDINAHVVVHLSAGDVIGLLPQPPRGHWVAVQLGDGGEQKRGWVPAQWLEPPTLNSPLEGQR</sequence>
<name>A0A0G3BQF6_9BURK</name>
<reference evidence="9 10" key="1">
    <citation type="submission" date="2015-05" db="EMBL/GenBank/DDBJ databases">
        <authorList>
            <person name="Tang B."/>
            <person name="Yu Y."/>
        </authorList>
    </citation>
    <scope>NUCLEOTIDE SEQUENCE [LARGE SCALE GENOMIC DNA]</scope>
    <source>
        <strain evidence="9 10">DSM 7029</strain>
    </source>
</reference>
<dbReference type="InterPro" id="IPR032789">
    <property type="entry name" value="T2SS-T3SS_pil_N"/>
</dbReference>
<dbReference type="InterPro" id="IPR004846">
    <property type="entry name" value="T2SS/T3SS_dom"/>
</dbReference>
<feature type="region of interest" description="Disordered" evidence="6">
    <location>
        <begin position="50"/>
        <end position="73"/>
    </location>
</feature>
<dbReference type="InterPro" id="IPR004845">
    <property type="entry name" value="T2SS_GspD_CS"/>
</dbReference>
<dbReference type="PRINTS" id="PR00811">
    <property type="entry name" value="BCTERIALGSPD"/>
</dbReference>
<dbReference type="PANTHER" id="PTHR30332:SF17">
    <property type="entry name" value="TYPE IV PILIATION SYSTEM PROTEIN DR_0774-RELATED"/>
    <property type="match status" value="1"/>
</dbReference>
<accession>A0A0G3BQF6</accession>
<feature type="domain" description="Pilus formation protein N-terminal" evidence="8">
    <location>
        <begin position="119"/>
        <end position="185"/>
    </location>
</feature>
<dbReference type="AlphaFoldDB" id="A0A0G3BQF6"/>
<evidence type="ECO:0000313" key="10">
    <source>
        <dbReference type="Proteomes" id="UP000035352"/>
    </source>
</evidence>
<proteinExistence type="inferred from homology"/>
<dbReference type="InterPro" id="IPR001775">
    <property type="entry name" value="GspD/PilQ"/>
</dbReference>
<keyword evidence="2" id="KW-0178">Competence</keyword>
<dbReference type="Pfam" id="PF00263">
    <property type="entry name" value="Secretin"/>
    <property type="match status" value="1"/>
</dbReference>
<feature type="region of interest" description="Disordered" evidence="6">
    <location>
        <begin position="572"/>
        <end position="598"/>
    </location>
</feature>
<evidence type="ECO:0000313" key="9">
    <source>
        <dbReference type="EMBL" id="AKJ31667.1"/>
    </source>
</evidence>
<comment type="subunit">
    <text evidence="4">Homododecamer. Tetramer of trimer.</text>
</comment>
<evidence type="ECO:0000256" key="3">
    <source>
        <dbReference type="ARBA" id="ARBA00024678"/>
    </source>
</evidence>
<evidence type="ECO:0000259" key="8">
    <source>
        <dbReference type="Pfam" id="PF13629"/>
    </source>
</evidence>
<organism evidence="9 10">
    <name type="scientific">Caldimonas brevitalea</name>
    <dbReference type="NCBI Taxonomy" id="413882"/>
    <lineage>
        <taxon>Bacteria</taxon>
        <taxon>Pseudomonadati</taxon>
        <taxon>Pseudomonadota</taxon>
        <taxon>Betaproteobacteria</taxon>
        <taxon>Burkholderiales</taxon>
        <taxon>Sphaerotilaceae</taxon>
        <taxon>Caldimonas</taxon>
    </lineage>
</organism>
<feature type="compositionally biased region" description="Low complexity" evidence="6">
    <location>
        <begin position="538"/>
        <end position="555"/>
    </location>
</feature>
<dbReference type="Gene3D" id="2.30.30.40">
    <property type="entry name" value="SH3 Domains"/>
    <property type="match status" value="1"/>
</dbReference>
<dbReference type="STRING" id="413882.AAW51_4976"/>
<feature type="compositionally biased region" description="Basic and acidic residues" evidence="6">
    <location>
        <begin position="509"/>
        <end position="521"/>
    </location>
</feature>
<dbReference type="GO" id="GO:0030420">
    <property type="term" value="P:establishment of competence for transformation"/>
    <property type="evidence" value="ECO:0007669"/>
    <property type="project" value="UniProtKB-KW"/>
</dbReference>
<dbReference type="GO" id="GO:0009306">
    <property type="term" value="P:protein secretion"/>
    <property type="evidence" value="ECO:0007669"/>
    <property type="project" value="InterPro"/>
</dbReference>
<evidence type="ECO:0000256" key="1">
    <source>
        <dbReference type="ARBA" id="ARBA00014124"/>
    </source>
</evidence>
<feature type="region of interest" description="Disordered" evidence="6">
    <location>
        <begin position="504"/>
        <end position="560"/>
    </location>
</feature>
<comment type="function">
    <text evidence="3">Required for type IV pilus biogenesis and competence. Could function as a pore for exit of the pilus but also as a channel for entry of heme and antimicrobial agents and uptake of transforming DNA.</text>
</comment>
<feature type="domain" description="Type II/III secretion system secretin-like" evidence="7">
    <location>
        <begin position="345"/>
        <end position="499"/>
    </location>
</feature>
<dbReference type="RefSeq" id="WP_053013889.1">
    <property type="nucleotide sequence ID" value="NZ_CP011371.1"/>
</dbReference>
<dbReference type="GO" id="GO:0015627">
    <property type="term" value="C:type II protein secretion system complex"/>
    <property type="evidence" value="ECO:0007669"/>
    <property type="project" value="TreeGrafter"/>
</dbReference>
<evidence type="ECO:0000256" key="2">
    <source>
        <dbReference type="ARBA" id="ARBA00023287"/>
    </source>
</evidence>
<dbReference type="PANTHER" id="PTHR30332">
    <property type="entry name" value="PROBABLE GENERAL SECRETION PATHWAY PROTEIN D"/>
    <property type="match status" value="1"/>
</dbReference>
<comment type="similarity">
    <text evidence="5">Belongs to the bacterial secretin family.</text>
</comment>
<dbReference type="EMBL" id="CP011371">
    <property type="protein sequence ID" value="AKJ31667.1"/>
    <property type="molecule type" value="Genomic_DNA"/>
</dbReference>
<dbReference type="OrthoDB" id="9775455at2"/>
<keyword evidence="10" id="KW-1185">Reference proteome</keyword>
<feature type="region of interest" description="Disordered" evidence="6">
    <location>
        <begin position="1"/>
        <end position="25"/>
    </location>
</feature>
<dbReference type="KEGG" id="pbh:AAW51_4976"/>
<dbReference type="Pfam" id="PF13629">
    <property type="entry name" value="T2SS-T3SS_pil_N"/>
    <property type="match status" value="1"/>
</dbReference>
<evidence type="ECO:0000256" key="5">
    <source>
        <dbReference type="RuleBase" id="RU004003"/>
    </source>
</evidence>
<evidence type="ECO:0000256" key="4">
    <source>
        <dbReference type="ARBA" id="ARBA00025897"/>
    </source>
</evidence>
<dbReference type="PROSITE" id="PS00875">
    <property type="entry name" value="T2SP_D"/>
    <property type="match status" value="1"/>
</dbReference>
<dbReference type="Proteomes" id="UP000035352">
    <property type="component" value="Chromosome"/>
</dbReference>
<feature type="region of interest" description="Disordered" evidence="6">
    <location>
        <begin position="679"/>
        <end position="711"/>
    </location>
</feature>
<dbReference type="PATRIC" id="fig|413882.6.peg.5191"/>
<evidence type="ECO:0000256" key="6">
    <source>
        <dbReference type="SAM" id="MobiDB-lite"/>
    </source>
</evidence>
<protein>
    <recommendedName>
        <fullName evidence="1">Type IV pilus biogenesis and competence protein PilQ</fullName>
    </recommendedName>
</protein>
<dbReference type="InterPro" id="IPR050810">
    <property type="entry name" value="Bact_Secretion_Sys_Channel"/>
</dbReference>
<evidence type="ECO:0000259" key="7">
    <source>
        <dbReference type="Pfam" id="PF00263"/>
    </source>
</evidence>